<sequence length="74" mass="8531">MLDEGLGGELEMMIATKMVLHDWQMKEVDCTFLFLPHQWEDGLLESNTMHGIDKETVANDSQAYLQHHVKPSQM</sequence>
<evidence type="ECO:0000313" key="2">
    <source>
        <dbReference type="Proteomes" id="UP001054252"/>
    </source>
</evidence>
<comment type="caution">
    <text evidence="1">The sequence shown here is derived from an EMBL/GenBank/DDBJ whole genome shotgun (WGS) entry which is preliminary data.</text>
</comment>
<organism evidence="1 2">
    <name type="scientific">Rubroshorea leprosula</name>
    <dbReference type="NCBI Taxonomy" id="152421"/>
    <lineage>
        <taxon>Eukaryota</taxon>
        <taxon>Viridiplantae</taxon>
        <taxon>Streptophyta</taxon>
        <taxon>Embryophyta</taxon>
        <taxon>Tracheophyta</taxon>
        <taxon>Spermatophyta</taxon>
        <taxon>Magnoliopsida</taxon>
        <taxon>eudicotyledons</taxon>
        <taxon>Gunneridae</taxon>
        <taxon>Pentapetalae</taxon>
        <taxon>rosids</taxon>
        <taxon>malvids</taxon>
        <taxon>Malvales</taxon>
        <taxon>Dipterocarpaceae</taxon>
        <taxon>Rubroshorea</taxon>
    </lineage>
</organism>
<dbReference type="EMBL" id="BPVZ01000198">
    <property type="protein sequence ID" value="GKV45803.1"/>
    <property type="molecule type" value="Genomic_DNA"/>
</dbReference>
<evidence type="ECO:0000313" key="1">
    <source>
        <dbReference type="EMBL" id="GKV45803.1"/>
    </source>
</evidence>
<protein>
    <submittedName>
        <fullName evidence="1">Uncharacterized protein</fullName>
    </submittedName>
</protein>
<dbReference type="AlphaFoldDB" id="A0AAV5M7J8"/>
<proteinExistence type="predicted"/>
<keyword evidence="2" id="KW-1185">Reference proteome</keyword>
<dbReference type="Proteomes" id="UP001054252">
    <property type="component" value="Unassembled WGS sequence"/>
</dbReference>
<reference evidence="1 2" key="1">
    <citation type="journal article" date="2021" name="Commun. Biol.">
        <title>The genome of Shorea leprosula (Dipterocarpaceae) highlights the ecological relevance of drought in aseasonal tropical rainforests.</title>
        <authorList>
            <person name="Ng K.K.S."/>
            <person name="Kobayashi M.J."/>
            <person name="Fawcett J.A."/>
            <person name="Hatakeyama M."/>
            <person name="Paape T."/>
            <person name="Ng C.H."/>
            <person name="Ang C.C."/>
            <person name="Tnah L.H."/>
            <person name="Lee C.T."/>
            <person name="Nishiyama T."/>
            <person name="Sese J."/>
            <person name="O'Brien M.J."/>
            <person name="Copetti D."/>
            <person name="Mohd Noor M.I."/>
            <person name="Ong R.C."/>
            <person name="Putra M."/>
            <person name="Sireger I.Z."/>
            <person name="Indrioko S."/>
            <person name="Kosugi Y."/>
            <person name="Izuno A."/>
            <person name="Isagi Y."/>
            <person name="Lee S.L."/>
            <person name="Shimizu K.K."/>
        </authorList>
    </citation>
    <scope>NUCLEOTIDE SEQUENCE [LARGE SCALE GENOMIC DNA]</scope>
    <source>
        <strain evidence="1">214</strain>
    </source>
</reference>
<gene>
    <name evidence="1" type="ORF">SLEP1_g52847</name>
</gene>
<name>A0AAV5M7J8_9ROSI</name>
<accession>A0AAV5M7J8</accession>